<keyword evidence="3 8" id="KW-0694">RNA-binding</keyword>
<dbReference type="Gene3D" id="3.30.70.60">
    <property type="match status" value="1"/>
</dbReference>
<evidence type="ECO:0000256" key="6">
    <source>
        <dbReference type="ARBA" id="ARBA00035104"/>
    </source>
</evidence>
<dbReference type="InterPro" id="IPR020814">
    <property type="entry name" value="Ribosomal_S6_plastid/chlpt"/>
</dbReference>
<accession>A0A9D1DCR2</accession>
<evidence type="ECO:0000256" key="5">
    <source>
        <dbReference type="ARBA" id="ARBA00023274"/>
    </source>
</evidence>
<reference evidence="9" key="1">
    <citation type="submission" date="2020-10" db="EMBL/GenBank/DDBJ databases">
        <authorList>
            <person name="Gilroy R."/>
        </authorList>
    </citation>
    <scope>NUCLEOTIDE SEQUENCE</scope>
    <source>
        <strain evidence="9">CHK184-25365</strain>
    </source>
</reference>
<dbReference type="HAMAP" id="MF_00360">
    <property type="entry name" value="Ribosomal_bS6"/>
    <property type="match status" value="1"/>
</dbReference>
<evidence type="ECO:0000256" key="1">
    <source>
        <dbReference type="ARBA" id="ARBA00009512"/>
    </source>
</evidence>
<evidence type="ECO:0000256" key="8">
    <source>
        <dbReference type="HAMAP-Rule" id="MF_00360"/>
    </source>
</evidence>
<dbReference type="PANTHER" id="PTHR21011">
    <property type="entry name" value="MITOCHONDRIAL 28S RIBOSOMAL PROTEIN S6"/>
    <property type="match status" value="1"/>
</dbReference>
<dbReference type="GO" id="GO:0005737">
    <property type="term" value="C:cytoplasm"/>
    <property type="evidence" value="ECO:0007669"/>
    <property type="project" value="UniProtKB-ARBA"/>
</dbReference>
<dbReference type="EMBL" id="DVGY01000099">
    <property type="protein sequence ID" value="HIR41073.1"/>
    <property type="molecule type" value="Genomic_DNA"/>
</dbReference>
<dbReference type="GO" id="GO:0070181">
    <property type="term" value="F:small ribosomal subunit rRNA binding"/>
    <property type="evidence" value="ECO:0007669"/>
    <property type="project" value="TreeGrafter"/>
</dbReference>
<comment type="caution">
    <text evidence="9">The sequence shown here is derived from an EMBL/GenBank/DDBJ whole genome shotgun (WGS) entry which is preliminary data.</text>
</comment>
<dbReference type="GO" id="GO:0005840">
    <property type="term" value="C:ribosome"/>
    <property type="evidence" value="ECO:0007669"/>
    <property type="project" value="UniProtKB-KW"/>
</dbReference>
<organism evidence="9 10">
    <name type="scientific">Candidatus Egerieicola pullicola</name>
    <dbReference type="NCBI Taxonomy" id="2840775"/>
    <lineage>
        <taxon>Bacteria</taxon>
        <taxon>Bacillati</taxon>
        <taxon>Bacillota</taxon>
        <taxon>Clostridia</taxon>
        <taxon>Eubacteriales</taxon>
        <taxon>Oscillospiraceae</taxon>
        <taxon>Oscillospiraceae incertae sedis</taxon>
        <taxon>Candidatus Egerieicola</taxon>
    </lineage>
</organism>
<dbReference type="NCBIfam" id="TIGR00166">
    <property type="entry name" value="S6"/>
    <property type="match status" value="1"/>
</dbReference>
<keyword evidence="5 8" id="KW-0687">Ribonucleoprotein</keyword>
<name>A0A9D1DCR2_9FIRM</name>
<evidence type="ECO:0000313" key="10">
    <source>
        <dbReference type="Proteomes" id="UP000886749"/>
    </source>
</evidence>
<dbReference type="GO" id="GO:0003735">
    <property type="term" value="F:structural constituent of ribosome"/>
    <property type="evidence" value="ECO:0007669"/>
    <property type="project" value="InterPro"/>
</dbReference>
<comment type="function">
    <text evidence="6 8">Binds together with bS18 to 16S ribosomal RNA.</text>
</comment>
<evidence type="ECO:0000256" key="2">
    <source>
        <dbReference type="ARBA" id="ARBA00022730"/>
    </source>
</evidence>
<dbReference type="Pfam" id="PF01250">
    <property type="entry name" value="Ribosomal_S6"/>
    <property type="match status" value="1"/>
</dbReference>
<sequence length="98" mass="11147">MAKLEQSYESVIIVSTKVGEEGTKALVEKFTKLITDHSKADSVTVDEWGKRRLAYPINYEHEGYYVKFDFTSGPDFPAELDRIYKITEGVIRSLIVAL</sequence>
<comment type="similarity">
    <text evidence="1 8">Belongs to the bacterial ribosomal protein bS6 family.</text>
</comment>
<protein>
    <recommendedName>
        <fullName evidence="7 8">Small ribosomal subunit protein bS6</fullName>
    </recommendedName>
</protein>
<dbReference type="Proteomes" id="UP000886749">
    <property type="component" value="Unassembled WGS sequence"/>
</dbReference>
<proteinExistence type="inferred from homology"/>
<keyword evidence="4 8" id="KW-0689">Ribosomal protein</keyword>
<dbReference type="InterPro" id="IPR014717">
    <property type="entry name" value="Transl_elong_EF1B/ribsomal_bS6"/>
</dbReference>
<dbReference type="InterPro" id="IPR035980">
    <property type="entry name" value="Ribosomal_bS6_sf"/>
</dbReference>
<evidence type="ECO:0000256" key="3">
    <source>
        <dbReference type="ARBA" id="ARBA00022884"/>
    </source>
</evidence>
<dbReference type="InterPro" id="IPR020815">
    <property type="entry name" value="Ribosomal_bS6_CS"/>
</dbReference>
<dbReference type="AlphaFoldDB" id="A0A9D1DCR2"/>
<dbReference type="InterPro" id="IPR000529">
    <property type="entry name" value="Ribosomal_bS6"/>
</dbReference>
<dbReference type="CDD" id="cd00473">
    <property type="entry name" value="bS6"/>
    <property type="match status" value="1"/>
</dbReference>
<dbReference type="PROSITE" id="PS01048">
    <property type="entry name" value="RIBOSOMAL_S6"/>
    <property type="match status" value="1"/>
</dbReference>
<evidence type="ECO:0000313" key="9">
    <source>
        <dbReference type="EMBL" id="HIR41073.1"/>
    </source>
</evidence>
<reference evidence="9" key="2">
    <citation type="journal article" date="2021" name="PeerJ">
        <title>Extensive microbial diversity within the chicken gut microbiome revealed by metagenomics and culture.</title>
        <authorList>
            <person name="Gilroy R."/>
            <person name="Ravi A."/>
            <person name="Getino M."/>
            <person name="Pursley I."/>
            <person name="Horton D.L."/>
            <person name="Alikhan N.F."/>
            <person name="Baker D."/>
            <person name="Gharbi K."/>
            <person name="Hall N."/>
            <person name="Watson M."/>
            <person name="Adriaenssens E.M."/>
            <person name="Foster-Nyarko E."/>
            <person name="Jarju S."/>
            <person name="Secka A."/>
            <person name="Antonio M."/>
            <person name="Oren A."/>
            <person name="Chaudhuri R.R."/>
            <person name="La Ragione R."/>
            <person name="Hildebrand F."/>
            <person name="Pallen M.J."/>
        </authorList>
    </citation>
    <scope>NUCLEOTIDE SEQUENCE</scope>
    <source>
        <strain evidence="9">CHK184-25365</strain>
    </source>
</reference>
<keyword evidence="2 8" id="KW-0699">rRNA-binding</keyword>
<evidence type="ECO:0000256" key="4">
    <source>
        <dbReference type="ARBA" id="ARBA00022980"/>
    </source>
</evidence>
<dbReference type="GO" id="GO:1990904">
    <property type="term" value="C:ribonucleoprotein complex"/>
    <property type="evidence" value="ECO:0007669"/>
    <property type="project" value="UniProtKB-KW"/>
</dbReference>
<dbReference type="SUPFAM" id="SSF54995">
    <property type="entry name" value="Ribosomal protein S6"/>
    <property type="match status" value="1"/>
</dbReference>
<evidence type="ECO:0000256" key="7">
    <source>
        <dbReference type="ARBA" id="ARBA00035294"/>
    </source>
</evidence>
<dbReference type="GO" id="GO:0006412">
    <property type="term" value="P:translation"/>
    <property type="evidence" value="ECO:0007669"/>
    <property type="project" value="UniProtKB-UniRule"/>
</dbReference>
<gene>
    <name evidence="8 9" type="primary">rpsF</name>
    <name evidence="9" type="ORF">IAB36_04510</name>
</gene>
<dbReference type="PANTHER" id="PTHR21011:SF1">
    <property type="entry name" value="SMALL RIBOSOMAL SUBUNIT PROTEIN BS6M"/>
    <property type="match status" value="1"/>
</dbReference>